<sequence>MGQVFCTNKTPRACLLGSAPNNLQQDRRQEVLTTNGVASRAAGLGHYLRTKTLESKCPEWMKLAELFLVMVPGSVDGHMFSALKHLKSPQHSPLKEKHTDVCAQGFKSM</sequence>
<evidence type="ECO:0000313" key="1">
    <source>
        <dbReference type="EMBL" id="CAE0494106.1"/>
    </source>
</evidence>
<organism evidence="2">
    <name type="scientific">Dunaliella tertiolecta</name>
    <name type="common">Green alga</name>
    <dbReference type="NCBI Taxonomy" id="3047"/>
    <lineage>
        <taxon>Eukaryota</taxon>
        <taxon>Viridiplantae</taxon>
        <taxon>Chlorophyta</taxon>
        <taxon>core chlorophytes</taxon>
        <taxon>Chlorophyceae</taxon>
        <taxon>CS clade</taxon>
        <taxon>Chlamydomonadales</taxon>
        <taxon>Dunaliellaceae</taxon>
        <taxon>Dunaliella</taxon>
    </lineage>
</organism>
<name>A0A6S8KM88_DUNTE</name>
<accession>A0A6S8KM88</accession>
<evidence type="ECO:0000313" key="2">
    <source>
        <dbReference type="EMBL" id="CAE0494108.1"/>
    </source>
</evidence>
<dbReference type="EMBL" id="HBIP01015754">
    <property type="protein sequence ID" value="CAE0494106.1"/>
    <property type="molecule type" value="Transcribed_RNA"/>
</dbReference>
<reference evidence="2" key="1">
    <citation type="submission" date="2021-01" db="EMBL/GenBank/DDBJ databases">
        <authorList>
            <person name="Corre E."/>
            <person name="Pelletier E."/>
            <person name="Niang G."/>
            <person name="Scheremetjew M."/>
            <person name="Finn R."/>
            <person name="Kale V."/>
            <person name="Holt S."/>
            <person name="Cochrane G."/>
            <person name="Meng A."/>
            <person name="Brown T."/>
            <person name="Cohen L."/>
        </authorList>
    </citation>
    <scope>NUCLEOTIDE SEQUENCE</scope>
    <source>
        <strain evidence="2">CCMP1320</strain>
    </source>
</reference>
<dbReference type="EMBL" id="HBIP01015756">
    <property type="protein sequence ID" value="CAE0494108.1"/>
    <property type="molecule type" value="Transcribed_RNA"/>
</dbReference>
<dbReference type="AlphaFoldDB" id="A0A6S8KM88"/>
<proteinExistence type="predicted"/>
<evidence type="ECO:0000313" key="3">
    <source>
        <dbReference type="EMBL" id="CAE0494109.1"/>
    </source>
</evidence>
<gene>
    <name evidence="1" type="ORF">DTER00134_LOCUS9179</name>
    <name evidence="2" type="ORF">DTER00134_LOCUS9181</name>
    <name evidence="3" type="ORF">DTER00134_LOCUS9182</name>
</gene>
<dbReference type="EMBL" id="HBIP01015757">
    <property type="protein sequence ID" value="CAE0494109.1"/>
    <property type="molecule type" value="Transcribed_RNA"/>
</dbReference>
<protein>
    <submittedName>
        <fullName evidence="2">Uncharacterized protein</fullName>
    </submittedName>
</protein>